<keyword evidence="2" id="KW-1185">Reference proteome</keyword>
<reference evidence="1 2" key="1">
    <citation type="submission" date="2023-05" db="EMBL/GenBank/DDBJ databases">
        <title>A 100% complete, gapless, phased diploid assembly of the Scenedesmus obliquus UTEX 3031 genome.</title>
        <authorList>
            <person name="Biondi T.C."/>
            <person name="Hanschen E.R."/>
            <person name="Kwon T."/>
            <person name="Eng W."/>
            <person name="Kruse C.P.S."/>
            <person name="Koehler S.I."/>
            <person name="Kunde Y."/>
            <person name="Gleasner C.D."/>
            <person name="You Mak K.T."/>
            <person name="Polle J."/>
            <person name="Hovde B.T."/>
            <person name="Starkenburg S.R."/>
        </authorList>
    </citation>
    <scope>NUCLEOTIDE SEQUENCE [LARGE SCALE GENOMIC DNA]</scope>
    <source>
        <strain evidence="1 2">DOE0152z</strain>
    </source>
</reference>
<protein>
    <submittedName>
        <fullName evidence="1">Uncharacterized protein</fullName>
    </submittedName>
</protein>
<evidence type="ECO:0000313" key="2">
    <source>
        <dbReference type="Proteomes" id="UP001244341"/>
    </source>
</evidence>
<gene>
    <name evidence="1" type="ORF">OEZ85_009269</name>
</gene>
<sequence>MRMSSRQPGQALLVTPSAAAAGHMMSLRWFKGPDGDPFQVQCAAGIHIPRIADTLDLKASGLKLNGVVVDFNGSTGYMLDIAFLADLGATRESAIQVTGQPAALSLPCAILFDLCCASCRCFAGLLPITHNSSSRTNSRWAQDAHCHG</sequence>
<name>A0ABY8U8G1_TETOB</name>
<accession>A0ABY8U8G1</accession>
<organism evidence="1 2">
    <name type="scientific">Tetradesmus obliquus</name>
    <name type="common">Green alga</name>
    <name type="synonym">Acutodesmus obliquus</name>
    <dbReference type="NCBI Taxonomy" id="3088"/>
    <lineage>
        <taxon>Eukaryota</taxon>
        <taxon>Viridiplantae</taxon>
        <taxon>Chlorophyta</taxon>
        <taxon>core chlorophytes</taxon>
        <taxon>Chlorophyceae</taxon>
        <taxon>CS clade</taxon>
        <taxon>Sphaeropleales</taxon>
        <taxon>Scenedesmaceae</taxon>
        <taxon>Tetradesmus</taxon>
    </lineage>
</organism>
<proteinExistence type="predicted"/>
<dbReference type="Proteomes" id="UP001244341">
    <property type="component" value="Chromosome 9b"/>
</dbReference>
<evidence type="ECO:0000313" key="1">
    <source>
        <dbReference type="EMBL" id="WIA17756.1"/>
    </source>
</evidence>
<dbReference type="EMBL" id="CP126216">
    <property type="protein sequence ID" value="WIA17756.1"/>
    <property type="molecule type" value="Genomic_DNA"/>
</dbReference>